<dbReference type="AlphaFoldDB" id="A0A5B7CZ64"/>
<dbReference type="Proteomes" id="UP000324222">
    <property type="component" value="Unassembled WGS sequence"/>
</dbReference>
<sequence length="109" mass="11792">MSAKHINRDSAVPCRAEGMTNASHDARHSLLTKVTATYLCTTTPCSDDRLAHLTWLAAHPAVADMTTSEKKTSSPPWLQGLATPRPSLEMALEPTKRDTQHLASVEGQA</sequence>
<dbReference type="EMBL" id="VSRR010000362">
    <property type="protein sequence ID" value="MPC14568.1"/>
    <property type="molecule type" value="Genomic_DNA"/>
</dbReference>
<feature type="region of interest" description="Disordered" evidence="1">
    <location>
        <begin position="63"/>
        <end position="85"/>
    </location>
</feature>
<proteinExistence type="predicted"/>
<reference evidence="2 3" key="1">
    <citation type="submission" date="2019-05" db="EMBL/GenBank/DDBJ databases">
        <title>Another draft genome of Portunus trituberculatus and its Hox gene families provides insights of decapod evolution.</title>
        <authorList>
            <person name="Jeong J.-H."/>
            <person name="Song I."/>
            <person name="Kim S."/>
            <person name="Choi T."/>
            <person name="Kim D."/>
            <person name="Ryu S."/>
            <person name="Kim W."/>
        </authorList>
    </citation>
    <scope>NUCLEOTIDE SEQUENCE [LARGE SCALE GENOMIC DNA]</scope>
    <source>
        <tissue evidence="2">Muscle</tissue>
    </source>
</reference>
<protein>
    <submittedName>
        <fullName evidence="2">Uncharacterized protein</fullName>
    </submittedName>
</protein>
<organism evidence="2 3">
    <name type="scientific">Portunus trituberculatus</name>
    <name type="common">Swimming crab</name>
    <name type="synonym">Neptunus trituberculatus</name>
    <dbReference type="NCBI Taxonomy" id="210409"/>
    <lineage>
        <taxon>Eukaryota</taxon>
        <taxon>Metazoa</taxon>
        <taxon>Ecdysozoa</taxon>
        <taxon>Arthropoda</taxon>
        <taxon>Crustacea</taxon>
        <taxon>Multicrustacea</taxon>
        <taxon>Malacostraca</taxon>
        <taxon>Eumalacostraca</taxon>
        <taxon>Eucarida</taxon>
        <taxon>Decapoda</taxon>
        <taxon>Pleocyemata</taxon>
        <taxon>Brachyura</taxon>
        <taxon>Eubrachyura</taxon>
        <taxon>Portunoidea</taxon>
        <taxon>Portunidae</taxon>
        <taxon>Portuninae</taxon>
        <taxon>Portunus</taxon>
    </lineage>
</organism>
<evidence type="ECO:0000256" key="1">
    <source>
        <dbReference type="SAM" id="MobiDB-lite"/>
    </source>
</evidence>
<keyword evidence="3" id="KW-1185">Reference proteome</keyword>
<comment type="caution">
    <text evidence="2">The sequence shown here is derived from an EMBL/GenBank/DDBJ whole genome shotgun (WGS) entry which is preliminary data.</text>
</comment>
<evidence type="ECO:0000313" key="3">
    <source>
        <dbReference type="Proteomes" id="UP000324222"/>
    </source>
</evidence>
<evidence type="ECO:0000313" key="2">
    <source>
        <dbReference type="EMBL" id="MPC14568.1"/>
    </source>
</evidence>
<name>A0A5B7CZ64_PORTR</name>
<accession>A0A5B7CZ64</accession>
<gene>
    <name evidence="2" type="ORF">E2C01_007337</name>
</gene>